<feature type="region of interest" description="Disordered" evidence="3">
    <location>
        <begin position="1"/>
        <end position="85"/>
    </location>
</feature>
<evidence type="ECO:0000313" key="6">
    <source>
        <dbReference type="Proteomes" id="UP000253551"/>
    </source>
</evidence>
<accession>A0A367IVE8</accession>
<dbReference type="Proteomes" id="UP000253551">
    <property type="component" value="Unassembled WGS sequence"/>
</dbReference>
<evidence type="ECO:0000256" key="2">
    <source>
        <dbReference type="ARBA" id="ARBA00022490"/>
    </source>
</evidence>
<dbReference type="AlphaFoldDB" id="A0A367IVE8"/>
<dbReference type="Pfam" id="PF09598">
    <property type="entry name" value="Stm1_N"/>
    <property type="match status" value="1"/>
</dbReference>
<evidence type="ECO:0000256" key="3">
    <source>
        <dbReference type="SAM" id="MobiDB-lite"/>
    </source>
</evidence>
<reference evidence="5 6" key="1">
    <citation type="journal article" date="2018" name="G3 (Bethesda)">
        <title>Phylogenetic and Phylogenomic Definition of Rhizopus Species.</title>
        <authorList>
            <person name="Gryganskyi A.P."/>
            <person name="Golan J."/>
            <person name="Dolatabadi S."/>
            <person name="Mondo S."/>
            <person name="Robb S."/>
            <person name="Idnurm A."/>
            <person name="Muszewska A."/>
            <person name="Steczkiewicz K."/>
            <person name="Masonjones S."/>
            <person name="Liao H.L."/>
            <person name="Gajdeczka M.T."/>
            <person name="Anike F."/>
            <person name="Vuek A."/>
            <person name="Anishchenko I.M."/>
            <person name="Voigt K."/>
            <person name="de Hoog G.S."/>
            <person name="Smith M.E."/>
            <person name="Heitman J."/>
            <person name="Vilgalys R."/>
            <person name="Stajich J.E."/>
        </authorList>
    </citation>
    <scope>NUCLEOTIDE SEQUENCE [LARGE SCALE GENOMIC DNA]</scope>
    <source>
        <strain evidence="5 6">LSU 92-RS-03</strain>
    </source>
</reference>
<dbReference type="PANTHER" id="PTHR22684:SF0">
    <property type="entry name" value="RIBOSOME QUALITY CONTROL COMPLEX SUBUNIT TCF25"/>
    <property type="match status" value="1"/>
</dbReference>
<dbReference type="EMBL" id="PJQM01005426">
    <property type="protein sequence ID" value="RCH81654.1"/>
    <property type="molecule type" value="Genomic_DNA"/>
</dbReference>
<comment type="caution">
    <text evidence="5">The sequence shown here is derived from an EMBL/GenBank/DDBJ whole genome shotgun (WGS) entry which is preliminary data.</text>
</comment>
<proteinExistence type="predicted"/>
<keyword evidence="6" id="KW-1185">Reference proteome</keyword>
<feature type="domain" description="STM1-like N-terminal" evidence="4">
    <location>
        <begin position="31"/>
        <end position="82"/>
    </location>
</feature>
<protein>
    <submittedName>
        <fullName evidence="5">Transcription factor 25</fullName>
    </submittedName>
</protein>
<dbReference type="GO" id="GO:0072344">
    <property type="term" value="P:rescue of stalled ribosome"/>
    <property type="evidence" value="ECO:0007669"/>
    <property type="project" value="TreeGrafter"/>
</dbReference>
<feature type="compositionally biased region" description="Basic and acidic residues" evidence="3">
    <location>
        <begin position="74"/>
        <end position="85"/>
    </location>
</feature>
<evidence type="ECO:0000256" key="1">
    <source>
        <dbReference type="ARBA" id="ARBA00004496"/>
    </source>
</evidence>
<dbReference type="GO" id="GO:0005737">
    <property type="term" value="C:cytoplasm"/>
    <property type="evidence" value="ECO:0007669"/>
    <property type="project" value="UniProtKB-SubCell"/>
</dbReference>
<organism evidence="5 6">
    <name type="scientific">Rhizopus stolonifer</name>
    <name type="common">Rhizopus nigricans</name>
    <dbReference type="NCBI Taxonomy" id="4846"/>
    <lineage>
        <taxon>Eukaryota</taxon>
        <taxon>Fungi</taxon>
        <taxon>Fungi incertae sedis</taxon>
        <taxon>Mucoromycota</taxon>
        <taxon>Mucoromycotina</taxon>
        <taxon>Mucoromycetes</taxon>
        <taxon>Mucorales</taxon>
        <taxon>Mucorineae</taxon>
        <taxon>Rhizopodaceae</taxon>
        <taxon>Rhizopus</taxon>
    </lineage>
</organism>
<gene>
    <name evidence="5" type="primary">TCF25_1</name>
    <name evidence="5" type="ORF">CU098_003584</name>
</gene>
<dbReference type="Pfam" id="PF04910">
    <property type="entry name" value="Tcf25"/>
    <property type="match status" value="1"/>
</dbReference>
<dbReference type="GO" id="GO:1990112">
    <property type="term" value="C:RQC complex"/>
    <property type="evidence" value="ECO:0007669"/>
    <property type="project" value="TreeGrafter"/>
</dbReference>
<dbReference type="OrthoDB" id="205993at2759"/>
<dbReference type="GO" id="GO:1990116">
    <property type="term" value="P:ribosome-associated ubiquitin-dependent protein catabolic process"/>
    <property type="evidence" value="ECO:0007669"/>
    <property type="project" value="TreeGrafter"/>
</dbReference>
<feature type="compositionally biased region" description="Acidic residues" evidence="3">
    <location>
        <begin position="41"/>
        <end position="57"/>
    </location>
</feature>
<dbReference type="STRING" id="4846.A0A367IVE8"/>
<dbReference type="InterPro" id="IPR019084">
    <property type="entry name" value="STM1-like_N"/>
</dbReference>
<dbReference type="PANTHER" id="PTHR22684">
    <property type="entry name" value="NULP1-RELATED"/>
    <property type="match status" value="1"/>
</dbReference>
<evidence type="ECO:0000313" key="5">
    <source>
        <dbReference type="EMBL" id="RCH81654.1"/>
    </source>
</evidence>
<keyword evidence="2" id="KW-0963">Cytoplasm</keyword>
<sequence>MSSRALRRLQKEEIDLAPETNSDEEEQIKPVKKFNPFDLLGGDEDEEEDEEEEEEQEPMPVPSKKSKKKKNKKNHEPTHATEEISMKELDKVLKDLKLNAANTPSQTPHRVHHNLLAVNYRYLDAEAEMKRLFGSHVVNNERTVQGRVLKKSKFTTPKSDWPPYKRNGLSMELVETKDNVSFYAFRHGEQYQDVQLEFLSAVSTHSPEALMFLMRRHPYHVDSLLQLSEIAKHSGDWTTAGDLIERALYACERALHPQFSLSSGTVRLAYQRSENRSFFLAVFRHIQFLTRRGCWKTAFEFNKLLFSLDPDTDPLGALLSLDYHALSSRDYDYILKMVSEYKTAGDLYPVDLKNMPNFAYSAAYAQFKLGQEESSKTLQEAIHKFPFVYCRLLEKLGEPSQPLTMVPNPYMDMIQLAYVERTYDMWKEPEVLGWLKANRVVDVQPHRVQLKLMCQQKDTMPLSMSRYIVLMDQQSLMGYLPSSVTSQSYQMYDPLPPSDSTTQYDLDDRMRTNPMMGGLPTDAGGLMAMLRNLLGQHRMPAADQEHIRQVMTELEQLREQRADQAPGAFPTDDEE</sequence>
<dbReference type="InterPro" id="IPR006994">
    <property type="entry name" value="TCF25/Rqc1"/>
</dbReference>
<feature type="non-terminal residue" evidence="5">
    <location>
        <position position="575"/>
    </location>
</feature>
<evidence type="ECO:0000259" key="4">
    <source>
        <dbReference type="Pfam" id="PF09598"/>
    </source>
</evidence>
<comment type="subcellular location">
    <subcellularLocation>
        <location evidence="1">Cytoplasm</location>
    </subcellularLocation>
</comment>
<name>A0A367IVE8_RHIST</name>
<feature type="compositionally biased region" description="Basic residues" evidence="3">
    <location>
        <begin position="64"/>
        <end position="73"/>
    </location>
</feature>